<dbReference type="InterPro" id="IPR016105">
    <property type="entry name" value="Pyr-dep_his/arg-deCO2ase_sand"/>
</dbReference>
<proteinExistence type="inferred from homology"/>
<evidence type="ECO:0000256" key="7">
    <source>
        <dbReference type="ARBA" id="ARBA00023317"/>
    </source>
</evidence>
<dbReference type="EMBL" id="ATBP01001275">
    <property type="protein sequence ID" value="ETR67653.1"/>
    <property type="molecule type" value="Genomic_DNA"/>
</dbReference>
<evidence type="ECO:0000256" key="3">
    <source>
        <dbReference type="ARBA" id="ARBA00012426"/>
    </source>
</evidence>
<evidence type="ECO:0000256" key="6">
    <source>
        <dbReference type="ARBA" id="ARBA00023239"/>
    </source>
</evidence>
<evidence type="ECO:0000256" key="8">
    <source>
        <dbReference type="ARBA" id="ARBA00049309"/>
    </source>
</evidence>
<dbReference type="AlphaFoldDB" id="A0A1V1NYL7"/>
<dbReference type="Proteomes" id="UP000189670">
    <property type="component" value="Unassembled WGS sequence"/>
</dbReference>
<gene>
    <name evidence="9" type="ORF">OMM_05029</name>
</gene>
<dbReference type="SUPFAM" id="SSF56271">
    <property type="entry name" value="Pyruvoyl-dependent histidine and arginine decarboxylases"/>
    <property type="match status" value="1"/>
</dbReference>
<sequence>MKIIITTGTGTGPTSLGAFDEALLGAGVGNYNLIPLSSVIPEGSELERGTFLAPPDEYGYRLYVVMAHCEESVPGKEAWAGLGWVREKNRQKGLFVEFSGKSRAQVEEKIENTLCGMTRSRGKEYTSVQSEITGITCEREPVCALVVAVYKSEGWD</sequence>
<protein>
    <recommendedName>
        <fullName evidence="4">Pyruvoyl-dependent arginine decarboxylase AaxB</fullName>
        <ecNumber evidence="3">4.1.1.19</ecNumber>
    </recommendedName>
</protein>
<keyword evidence="6" id="KW-0456">Lyase</keyword>
<evidence type="ECO:0000256" key="4">
    <source>
        <dbReference type="ARBA" id="ARBA00014727"/>
    </source>
</evidence>
<evidence type="ECO:0000256" key="2">
    <source>
        <dbReference type="ARBA" id="ARBA00008611"/>
    </source>
</evidence>
<dbReference type="SFLD" id="SFLDS00055">
    <property type="entry name" value="Pyruvoyl-Dependent_Histidine/A"/>
    <property type="match status" value="1"/>
</dbReference>
<dbReference type="Pfam" id="PF01862">
    <property type="entry name" value="PvlArgDC"/>
    <property type="match status" value="1"/>
</dbReference>
<name>A0A1V1NYL7_9BACT</name>
<reference evidence="10" key="1">
    <citation type="submission" date="2012-11" db="EMBL/GenBank/DDBJ databases">
        <authorList>
            <person name="Lucero-Rivera Y.E."/>
            <person name="Tovar-Ramirez D."/>
        </authorList>
    </citation>
    <scope>NUCLEOTIDE SEQUENCE [LARGE SCALE GENOMIC DNA]</scope>
    <source>
        <strain evidence="10">Araruama</strain>
    </source>
</reference>
<comment type="cofactor">
    <cofactor evidence="1">
        <name>pyruvate</name>
        <dbReference type="ChEBI" id="CHEBI:15361"/>
    </cofactor>
</comment>
<dbReference type="EC" id="4.1.1.19" evidence="3"/>
<evidence type="ECO:0000313" key="10">
    <source>
        <dbReference type="Proteomes" id="UP000189670"/>
    </source>
</evidence>
<comment type="caution">
    <text evidence="9">The sequence shown here is derived from an EMBL/GenBank/DDBJ whole genome shotgun (WGS) entry which is preliminary data.</text>
</comment>
<accession>A0A1V1NYL7</accession>
<organism evidence="9 10">
    <name type="scientific">Candidatus Magnetoglobus multicellularis str. Araruama</name>
    <dbReference type="NCBI Taxonomy" id="890399"/>
    <lineage>
        <taxon>Bacteria</taxon>
        <taxon>Pseudomonadati</taxon>
        <taxon>Thermodesulfobacteriota</taxon>
        <taxon>Desulfobacteria</taxon>
        <taxon>Desulfobacterales</taxon>
        <taxon>Desulfobacteraceae</taxon>
        <taxon>Candidatus Magnetoglobus</taxon>
    </lineage>
</organism>
<evidence type="ECO:0000256" key="1">
    <source>
        <dbReference type="ARBA" id="ARBA00001928"/>
    </source>
</evidence>
<dbReference type="InterPro" id="IPR016104">
    <property type="entry name" value="Pyr-dep_his/arg-deCO2ase"/>
</dbReference>
<dbReference type="Gene3D" id="3.50.20.10">
    <property type="entry name" value="Pyruvoyl-Dependent Histidine Decarboxylase, subunit B"/>
    <property type="match status" value="1"/>
</dbReference>
<dbReference type="SFLD" id="SFLDG01170">
    <property type="entry name" value="Pyruvoyl-dependent_arginine_de"/>
    <property type="match status" value="1"/>
</dbReference>
<keyword evidence="7" id="KW-0670">Pyruvate</keyword>
<dbReference type="GO" id="GO:0006527">
    <property type="term" value="P:L-arginine catabolic process"/>
    <property type="evidence" value="ECO:0007669"/>
    <property type="project" value="InterPro"/>
</dbReference>
<evidence type="ECO:0000313" key="9">
    <source>
        <dbReference type="EMBL" id="ETR67653.1"/>
    </source>
</evidence>
<comment type="catalytic activity">
    <reaction evidence="8">
        <text>L-arginine + H(+) = agmatine + CO2</text>
        <dbReference type="Rhea" id="RHEA:17641"/>
        <dbReference type="ChEBI" id="CHEBI:15378"/>
        <dbReference type="ChEBI" id="CHEBI:16526"/>
        <dbReference type="ChEBI" id="CHEBI:32682"/>
        <dbReference type="ChEBI" id="CHEBI:58145"/>
        <dbReference type="EC" id="4.1.1.19"/>
    </reaction>
</comment>
<dbReference type="PANTHER" id="PTHR40438">
    <property type="entry name" value="PYRUVOYL-DEPENDENT ARGININE DECARBOXYLASE"/>
    <property type="match status" value="1"/>
</dbReference>
<comment type="similarity">
    <text evidence="2">Belongs to the pyruvoyl-dependent arginine decarboxylase family.</text>
</comment>
<evidence type="ECO:0000256" key="5">
    <source>
        <dbReference type="ARBA" id="ARBA00022793"/>
    </source>
</evidence>
<dbReference type="PANTHER" id="PTHR40438:SF1">
    <property type="entry name" value="PYRUVOYL-DEPENDENT ARGININE DECARBOXYLASE"/>
    <property type="match status" value="1"/>
</dbReference>
<dbReference type="GO" id="GO:0008792">
    <property type="term" value="F:arginine decarboxylase activity"/>
    <property type="evidence" value="ECO:0007669"/>
    <property type="project" value="UniProtKB-EC"/>
</dbReference>
<keyword evidence="5" id="KW-0210">Decarboxylase</keyword>
<dbReference type="InterPro" id="IPR002724">
    <property type="entry name" value="Pyruvoyl-dep_arg_deCO2ase"/>
</dbReference>